<proteinExistence type="predicted"/>
<organism evidence="1 2">
    <name type="scientific">Octopus vulgaris</name>
    <name type="common">Common octopus</name>
    <dbReference type="NCBI Taxonomy" id="6645"/>
    <lineage>
        <taxon>Eukaryota</taxon>
        <taxon>Metazoa</taxon>
        <taxon>Spiralia</taxon>
        <taxon>Lophotrochozoa</taxon>
        <taxon>Mollusca</taxon>
        <taxon>Cephalopoda</taxon>
        <taxon>Coleoidea</taxon>
        <taxon>Octopodiformes</taxon>
        <taxon>Octopoda</taxon>
        <taxon>Incirrata</taxon>
        <taxon>Octopodidae</taxon>
        <taxon>Octopus</taxon>
    </lineage>
</organism>
<evidence type="ECO:0008006" key="3">
    <source>
        <dbReference type="Google" id="ProtNLM"/>
    </source>
</evidence>
<dbReference type="AlphaFoldDB" id="A0AA36B7B1"/>
<protein>
    <recommendedName>
        <fullName evidence="3">28S ribosomal protein S18b, mitochondrial</fullName>
    </recommendedName>
</protein>
<dbReference type="InterPro" id="IPR040054">
    <property type="entry name" value="MRPS18B"/>
</dbReference>
<evidence type="ECO:0000313" key="1">
    <source>
        <dbReference type="EMBL" id="CAI9728889.1"/>
    </source>
</evidence>
<dbReference type="GO" id="GO:0032543">
    <property type="term" value="P:mitochondrial translation"/>
    <property type="evidence" value="ECO:0007669"/>
    <property type="project" value="InterPro"/>
</dbReference>
<dbReference type="Proteomes" id="UP001162480">
    <property type="component" value="Chromosome 10"/>
</dbReference>
<dbReference type="GO" id="GO:0005739">
    <property type="term" value="C:mitochondrion"/>
    <property type="evidence" value="ECO:0007669"/>
    <property type="project" value="TreeGrafter"/>
</dbReference>
<reference evidence="1" key="1">
    <citation type="submission" date="2023-08" db="EMBL/GenBank/DDBJ databases">
        <authorList>
            <person name="Alioto T."/>
            <person name="Alioto T."/>
            <person name="Gomez Garrido J."/>
        </authorList>
    </citation>
    <scope>NUCLEOTIDE SEQUENCE</scope>
</reference>
<dbReference type="EMBL" id="OX597823">
    <property type="protein sequence ID" value="CAI9728889.1"/>
    <property type="molecule type" value="Genomic_DNA"/>
</dbReference>
<dbReference type="GO" id="GO:0003735">
    <property type="term" value="F:structural constituent of ribosome"/>
    <property type="evidence" value="ECO:0007669"/>
    <property type="project" value="InterPro"/>
</dbReference>
<evidence type="ECO:0000313" key="2">
    <source>
        <dbReference type="Proteomes" id="UP001162480"/>
    </source>
</evidence>
<name>A0AA36B7B1_OCTVU</name>
<keyword evidence="2" id="KW-1185">Reference proteome</keyword>
<gene>
    <name evidence="1" type="ORF">OCTVUL_1B028563</name>
</gene>
<dbReference type="PANTHER" id="PTHR13329">
    <property type="entry name" value="MITOCHONDRIAL RIBOSOMAL PROTEIN S18B"/>
    <property type="match status" value="1"/>
</dbReference>
<accession>A0AA36B7B1</accession>
<sequence length="129" mass="14988">MAGIYNISRNIIKGFLQSAKICPSSQRFVTSCCQLHQKETTSAKSYPNKIIRASPETSKRYLESDAYKETYGDKLVWELYRRNFKGQYPPPTRKKCIRAEYIATGNPCPICRDEFLVLHHTVITYCFQH</sequence>
<dbReference type="PANTHER" id="PTHR13329:SF2">
    <property type="entry name" value="SMALL RIBOSOMAL SUBUNIT PROTEIN MS40"/>
    <property type="match status" value="1"/>
</dbReference>